<dbReference type="Pfam" id="PF02321">
    <property type="entry name" value="OEP"/>
    <property type="match status" value="2"/>
</dbReference>
<dbReference type="Gene3D" id="1.20.1600.10">
    <property type="entry name" value="Outer membrane efflux proteins (OEP)"/>
    <property type="match status" value="1"/>
</dbReference>
<evidence type="ECO:0000256" key="6">
    <source>
        <dbReference type="ARBA" id="ARBA00023136"/>
    </source>
</evidence>
<dbReference type="Proteomes" id="UP000198725">
    <property type="component" value="Unassembled WGS sequence"/>
</dbReference>
<evidence type="ECO:0000256" key="7">
    <source>
        <dbReference type="ARBA" id="ARBA00023237"/>
    </source>
</evidence>
<gene>
    <name evidence="9" type="ORF">SAMN05192579_101436</name>
</gene>
<keyword evidence="3" id="KW-0813">Transport</keyword>
<dbReference type="GO" id="GO:0009279">
    <property type="term" value="C:cell outer membrane"/>
    <property type="evidence" value="ECO:0007669"/>
    <property type="project" value="UniProtKB-SubCell"/>
</dbReference>
<comment type="subcellular location">
    <subcellularLocation>
        <location evidence="1">Cell outer membrane</location>
    </subcellularLocation>
</comment>
<keyword evidence="6" id="KW-0472">Membrane</keyword>
<accession>A0A1I3YD06</accession>
<dbReference type="GO" id="GO:0015288">
    <property type="term" value="F:porin activity"/>
    <property type="evidence" value="ECO:0007669"/>
    <property type="project" value="TreeGrafter"/>
</dbReference>
<dbReference type="InterPro" id="IPR051906">
    <property type="entry name" value="TolC-like"/>
</dbReference>
<protein>
    <submittedName>
        <fullName evidence="9">Outer membrane protein TolC</fullName>
    </submittedName>
</protein>
<dbReference type="AlphaFoldDB" id="A0A1I3YD06"/>
<feature type="chain" id="PRO_5011504532" evidence="8">
    <location>
        <begin position="27"/>
        <end position="429"/>
    </location>
</feature>
<evidence type="ECO:0000256" key="1">
    <source>
        <dbReference type="ARBA" id="ARBA00004442"/>
    </source>
</evidence>
<evidence type="ECO:0000256" key="2">
    <source>
        <dbReference type="ARBA" id="ARBA00007613"/>
    </source>
</evidence>
<dbReference type="GO" id="GO:1990281">
    <property type="term" value="C:efflux pump complex"/>
    <property type="evidence" value="ECO:0007669"/>
    <property type="project" value="TreeGrafter"/>
</dbReference>
<evidence type="ECO:0000256" key="3">
    <source>
        <dbReference type="ARBA" id="ARBA00022448"/>
    </source>
</evidence>
<reference evidence="10" key="1">
    <citation type="submission" date="2016-10" db="EMBL/GenBank/DDBJ databases">
        <authorList>
            <person name="Varghese N."/>
            <person name="Submissions S."/>
        </authorList>
    </citation>
    <scope>NUCLEOTIDE SEQUENCE [LARGE SCALE GENOMIC DNA]</scope>
    <source>
        <strain evidence="10">MO64</strain>
    </source>
</reference>
<comment type="similarity">
    <text evidence="2">Belongs to the outer membrane factor (OMF) (TC 1.B.17) family.</text>
</comment>
<feature type="signal peptide" evidence="8">
    <location>
        <begin position="1"/>
        <end position="26"/>
    </location>
</feature>
<dbReference type="PANTHER" id="PTHR30026">
    <property type="entry name" value="OUTER MEMBRANE PROTEIN TOLC"/>
    <property type="match status" value="1"/>
</dbReference>
<dbReference type="PANTHER" id="PTHR30026:SF20">
    <property type="entry name" value="OUTER MEMBRANE PROTEIN TOLC"/>
    <property type="match status" value="1"/>
</dbReference>
<sequence length="429" mass="45993">MLFSSLSGRRCAWALLIALGGSVAVAAAQTADAPLTLAAAVRQGMARAPLLAARNADLEAVRNEAVRAGRLPDPSLTFGVSNYPVTDPGAFSLRSDTMTMRTIGVMQAIPSHAARAADRSLAAAQVDAAEADRTATAQDVRERIADAWIGVWAATQQRTLLEALRDESTLAVQVATARLHGGTGSAVDVLAAQAEALTLANRIEAADADLQAANASLQRWLGDAPTALADAPDFDQLPVAPDQLERHTDRQAPMQAWRAREQVADAALAQARASKHPDWSVDVTYGHRAPYLSDMVMVQVGVSLPLFTRNRQDRDISAKQAQRDAVESAHEDARRAQRETVARDVAAWQGWGRQIARDRTALLPLARDRSQVALAAYRGGGTLQPWLDARRDEIALRLSYADALAARARAWAALAYLLPESTSSSENLP</sequence>
<evidence type="ECO:0000256" key="5">
    <source>
        <dbReference type="ARBA" id="ARBA00022692"/>
    </source>
</evidence>
<proteinExistence type="inferred from homology"/>
<dbReference type="SUPFAM" id="SSF56954">
    <property type="entry name" value="Outer membrane efflux proteins (OEP)"/>
    <property type="match status" value="1"/>
</dbReference>
<evidence type="ECO:0000313" key="10">
    <source>
        <dbReference type="Proteomes" id="UP000198725"/>
    </source>
</evidence>
<dbReference type="GO" id="GO:0015562">
    <property type="term" value="F:efflux transmembrane transporter activity"/>
    <property type="evidence" value="ECO:0007669"/>
    <property type="project" value="InterPro"/>
</dbReference>
<keyword evidence="7" id="KW-0998">Cell outer membrane</keyword>
<evidence type="ECO:0000256" key="8">
    <source>
        <dbReference type="SAM" id="SignalP"/>
    </source>
</evidence>
<dbReference type="RefSeq" id="WP_092700946.1">
    <property type="nucleotide sequence ID" value="NZ_FOSR01000001.1"/>
</dbReference>
<evidence type="ECO:0000256" key="4">
    <source>
        <dbReference type="ARBA" id="ARBA00022452"/>
    </source>
</evidence>
<dbReference type="InterPro" id="IPR003423">
    <property type="entry name" value="OMP_efflux"/>
</dbReference>
<name>A0A1I3YD06_9GAMM</name>
<dbReference type="EMBL" id="FOSR01000001">
    <property type="protein sequence ID" value="SFK29692.1"/>
    <property type="molecule type" value="Genomic_DNA"/>
</dbReference>
<keyword evidence="5" id="KW-0812">Transmembrane</keyword>
<evidence type="ECO:0000313" key="9">
    <source>
        <dbReference type="EMBL" id="SFK29692.1"/>
    </source>
</evidence>
<organism evidence="9 10">
    <name type="scientific">Rhodanobacter glycinis</name>
    <dbReference type="NCBI Taxonomy" id="582702"/>
    <lineage>
        <taxon>Bacteria</taxon>
        <taxon>Pseudomonadati</taxon>
        <taxon>Pseudomonadota</taxon>
        <taxon>Gammaproteobacteria</taxon>
        <taxon>Lysobacterales</taxon>
        <taxon>Rhodanobacteraceae</taxon>
        <taxon>Rhodanobacter</taxon>
    </lineage>
</organism>
<keyword evidence="10" id="KW-1185">Reference proteome</keyword>
<keyword evidence="8" id="KW-0732">Signal</keyword>
<keyword evidence="4" id="KW-1134">Transmembrane beta strand</keyword>